<protein>
    <recommendedName>
        <fullName evidence="4">WXG100 family type VII secretion target</fullName>
    </recommendedName>
</protein>
<sequence>MSIDTEIKADAASIRSVAQWLQGRSQNVHTAGTQVYGARGDSEATWTGEASDGFRSTMTKFGGQIDGLSTDLSRTSSRLDSHADDIHTAKSRMLQALEIARNGGLTISGNIIQEPGPAPADPASLPTDKKPSPRQQQIHDQATQAQAAHEKQVKAYVEAERTATPAREAFIKSQQTFVKFAKGYAEKAPINIADISTGLAGAVAQRTSQYRAAAKALDPAIERAAAYAKSGRTNPYAQARADSLEVERRLAKQAELNRATATRTARMVDKLPKNLKTVLTRNFDFGKYSPERPPSNVALRGAAKFGSKLPVVGGLITAGGVGLDIASGKDPTKAVASGSGGFVAGSLATAAVASAGGPVGWAVAGGAVVSAGVGFAIDEWGDDAAEAAGEVTDWAGDRVSDAGKAVGDFFGGLF</sequence>
<dbReference type="EMBL" id="BAAALN010000018">
    <property type="protein sequence ID" value="GAA1249604.1"/>
    <property type="molecule type" value="Genomic_DNA"/>
</dbReference>
<reference evidence="3" key="1">
    <citation type="journal article" date="2019" name="Int. J. Syst. Evol. Microbiol.">
        <title>The Global Catalogue of Microorganisms (GCM) 10K type strain sequencing project: providing services to taxonomists for standard genome sequencing and annotation.</title>
        <authorList>
            <consortium name="The Broad Institute Genomics Platform"/>
            <consortium name="The Broad Institute Genome Sequencing Center for Infectious Disease"/>
            <person name="Wu L."/>
            <person name="Ma J."/>
        </authorList>
    </citation>
    <scope>NUCLEOTIDE SEQUENCE [LARGE SCALE GENOMIC DNA]</scope>
    <source>
        <strain evidence="3">JCM 13023</strain>
    </source>
</reference>
<dbReference type="Proteomes" id="UP001500653">
    <property type="component" value="Unassembled WGS sequence"/>
</dbReference>
<dbReference type="RefSeq" id="WP_253864345.1">
    <property type="nucleotide sequence ID" value="NZ_BAAALN010000018.1"/>
</dbReference>
<dbReference type="InterPro" id="IPR010310">
    <property type="entry name" value="T7SS_ESAT-6-like"/>
</dbReference>
<organism evidence="2 3">
    <name type="scientific">Prauserella halophila</name>
    <dbReference type="NCBI Taxonomy" id="185641"/>
    <lineage>
        <taxon>Bacteria</taxon>
        <taxon>Bacillati</taxon>
        <taxon>Actinomycetota</taxon>
        <taxon>Actinomycetes</taxon>
        <taxon>Pseudonocardiales</taxon>
        <taxon>Pseudonocardiaceae</taxon>
        <taxon>Prauserella</taxon>
    </lineage>
</organism>
<evidence type="ECO:0000313" key="2">
    <source>
        <dbReference type="EMBL" id="GAA1249604.1"/>
    </source>
</evidence>
<dbReference type="Gene3D" id="1.10.287.1060">
    <property type="entry name" value="ESAT-6-like"/>
    <property type="match status" value="1"/>
</dbReference>
<dbReference type="Pfam" id="PF06013">
    <property type="entry name" value="WXG100"/>
    <property type="match status" value="1"/>
</dbReference>
<dbReference type="SUPFAM" id="SSF140453">
    <property type="entry name" value="EsxAB dimer-like"/>
    <property type="match status" value="1"/>
</dbReference>
<name>A0ABP4H5Q7_9PSEU</name>
<accession>A0ABP4H5Q7</accession>
<evidence type="ECO:0000313" key="3">
    <source>
        <dbReference type="Proteomes" id="UP001500653"/>
    </source>
</evidence>
<dbReference type="InterPro" id="IPR036689">
    <property type="entry name" value="ESAT-6-like_sf"/>
</dbReference>
<feature type="region of interest" description="Disordered" evidence="1">
    <location>
        <begin position="108"/>
        <end position="142"/>
    </location>
</feature>
<comment type="caution">
    <text evidence="2">The sequence shown here is derived from an EMBL/GenBank/DDBJ whole genome shotgun (WGS) entry which is preliminary data.</text>
</comment>
<evidence type="ECO:0000256" key="1">
    <source>
        <dbReference type="SAM" id="MobiDB-lite"/>
    </source>
</evidence>
<proteinExistence type="predicted"/>
<keyword evidence="3" id="KW-1185">Reference proteome</keyword>
<gene>
    <name evidence="2" type="ORF">GCM10009676_40100</name>
</gene>
<evidence type="ECO:0008006" key="4">
    <source>
        <dbReference type="Google" id="ProtNLM"/>
    </source>
</evidence>